<reference evidence="4" key="1">
    <citation type="journal article" date="2019" name="Int. J. Syst. Evol. Microbiol.">
        <title>The Global Catalogue of Microorganisms (GCM) 10K type strain sequencing project: providing services to taxonomists for standard genome sequencing and annotation.</title>
        <authorList>
            <consortium name="The Broad Institute Genomics Platform"/>
            <consortium name="The Broad Institute Genome Sequencing Center for Infectious Disease"/>
            <person name="Wu L."/>
            <person name="Ma J."/>
        </authorList>
    </citation>
    <scope>NUCLEOTIDE SEQUENCE [LARGE SCALE GENOMIC DNA]</scope>
    <source>
        <strain evidence="4">JCM 16949</strain>
    </source>
</reference>
<dbReference type="PANTHER" id="PTHR46044">
    <property type="entry name" value="NITRILASE"/>
    <property type="match status" value="1"/>
</dbReference>
<proteinExistence type="inferred from homology"/>
<evidence type="ECO:0000256" key="1">
    <source>
        <dbReference type="ARBA" id="ARBA00008129"/>
    </source>
</evidence>
<comment type="caution">
    <text evidence="3">The sequence shown here is derived from an EMBL/GenBank/DDBJ whole genome shotgun (WGS) entry which is preliminary data.</text>
</comment>
<accession>A0ABP7FHB0</accession>
<dbReference type="InterPro" id="IPR003010">
    <property type="entry name" value="C-N_Hydrolase"/>
</dbReference>
<feature type="domain" description="CN hydrolase" evidence="2">
    <location>
        <begin position="2"/>
        <end position="280"/>
    </location>
</feature>
<gene>
    <name evidence="3" type="ORF">GCM10022239_13240</name>
</gene>
<sequence>MTILAAVQASSVWLDREATIDKACGLIAEAGKAGASLVAFPENFVPGHPSWFHYLPGGHRDSISRALRLIDQSVTIPGPSTDRLAEAARMAGTTVVIGLTERAPGASGTLYNTQLCIGPDGALIGKHQKLVATMTERMVHSPGGAETQRTFETPLGVVSSLICGENSNPLALGMIAAQHPLVHVASWPAHVSPSSLGGVREISGIASRGVAHMLGCFVVSASGVNDAGMIADIAITDEDRAFLADPEKNGGACIVNPSGVIIAGPLEGNTEGIVTADVDFDACLRSRLINDMGGHYNRSDVYQLRVDNRAAPLVTLIRDEPAQAERDQENGEDAE</sequence>
<dbReference type="EMBL" id="BAABAE010000003">
    <property type="protein sequence ID" value="GAA3739043.1"/>
    <property type="molecule type" value="Genomic_DNA"/>
</dbReference>
<dbReference type="InterPro" id="IPR044149">
    <property type="entry name" value="Nitrilases_CHs"/>
</dbReference>
<protein>
    <submittedName>
        <fullName evidence="3">Carbon-nitrogen hydrolase family protein</fullName>
    </submittedName>
</protein>
<dbReference type="GO" id="GO:0016787">
    <property type="term" value="F:hydrolase activity"/>
    <property type="evidence" value="ECO:0007669"/>
    <property type="project" value="UniProtKB-KW"/>
</dbReference>
<dbReference type="SUPFAM" id="SSF56317">
    <property type="entry name" value="Carbon-nitrogen hydrolase"/>
    <property type="match status" value="1"/>
</dbReference>
<dbReference type="CDD" id="cd07564">
    <property type="entry name" value="nitrilases_CHs"/>
    <property type="match status" value="1"/>
</dbReference>
<dbReference type="Gene3D" id="3.60.110.10">
    <property type="entry name" value="Carbon-nitrogen hydrolase"/>
    <property type="match status" value="1"/>
</dbReference>
<evidence type="ECO:0000313" key="4">
    <source>
        <dbReference type="Proteomes" id="UP001501004"/>
    </source>
</evidence>
<dbReference type="Pfam" id="PF00795">
    <property type="entry name" value="CN_hydrolase"/>
    <property type="match status" value="1"/>
</dbReference>
<evidence type="ECO:0000259" key="2">
    <source>
        <dbReference type="PROSITE" id="PS50263"/>
    </source>
</evidence>
<dbReference type="PANTHER" id="PTHR46044:SF1">
    <property type="entry name" value="CN HYDROLASE DOMAIN-CONTAINING PROTEIN"/>
    <property type="match status" value="1"/>
</dbReference>
<keyword evidence="3" id="KW-0378">Hydrolase</keyword>
<dbReference type="InterPro" id="IPR036526">
    <property type="entry name" value="C-N_Hydrolase_sf"/>
</dbReference>
<comment type="similarity">
    <text evidence="1">Belongs to the carbon-nitrogen hydrolase superfamily. Nitrilase family.</text>
</comment>
<dbReference type="RefSeq" id="WP_344754980.1">
    <property type="nucleotide sequence ID" value="NZ_BAABAE010000003.1"/>
</dbReference>
<organism evidence="3 4">
    <name type="scientific">Leifsonella bigeumensis</name>
    <dbReference type="NCBI Taxonomy" id="433643"/>
    <lineage>
        <taxon>Bacteria</taxon>
        <taxon>Bacillati</taxon>
        <taxon>Actinomycetota</taxon>
        <taxon>Actinomycetes</taxon>
        <taxon>Micrococcales</taxon>
        <taxon>Microbacteriaceae</taxon>
        <taxon>Leifsonella</taxon>
    </lineage>
</organism>
<keyword evidence="4" id="KW-1185">Reference proteome</keyword>
<evidence type="ECO:0000313" key="3">
    <source>
        <dbReference type="EMBL" id="GAA3739043.1"/>
    </source>
</evidence>
<dbReference type="PROSITE" id="PS50263">
    <property type="entry name" value="CN_HYDROLASE"/>
    <property type="match status" value="1"/>
</dbReference>
<name>A0ABP7FHB0_9MICO</name>
<dbReference type="Proteomes" id="UP001501004">
    <property type="component" value="Unassembled WGS sequence"/>
</dbReference>